<dbReference type="GO" id="GO:0016491">
    <property type="term" value="F:oxidoreductase activity"/>
    <property type="evidence" value="ECO:0007669"/>
    <property type="project" value="InterPro"/>
</dbReference>
<dbReference type="GO" id="GO:0010181">
    <property type="term" value="F:FMN binding"/>
    <property type="evidence" value="ECO:0007669"/>
    <property type="project" value="TreeGrafter"/>
</dbReference>
<dbReference type="InterPro" id="IPR050712">
    <property type="entry name" value="NAD(P)H-dep_reductase"/>
</dbReference>
<dbReference type="InterPro" id="IPR029039">
    <property type="entry name" value="Flavoprotein-like_sf"/>
</dbReference>
<reference evidence="2 3" key="1">
    <citation type="submission" date="2020-08" db="EMBL/GenBank/DDBJ databases">
        <title>Genome sequence of Rhizobiales bacterium strain IZ6.</title>
        <authorList>
            <person name="Nakai R."/>
            <person name="Naganuma T."/>
        </authorList>
    </citation>
    <scope>NUCLEOTIDE SEQUENCE [LARGE SCALE GENOMIC DNA]</scope>
    <source>
        <strain evidence="2 3">IZ6</strain>
    </source>
</reference>
<dbReference type="PANTHER" id="PTHR30543">
    <property type="entry name" value="CHROMATE REDUCTASE"/>
    <property type="match status" value="1"/>
</dbReference>
<evidence type="ECO:0000313" key="2">
    <source>
        <dbReference type="EMBL" id="BCJ92348.1"/>
    </source>
</evidence>
<evidence type="ECO:0000313" key="3">
    <source>
        <dbReference type="Proteomes" id="UP000515317"/>
    </source>
</evidence>
<dbReference type="SUPFAM" id="SSF52218">
    <property type="entry name" value="Flavoproteins"/>
    <property type="match status" value="1"/>
</dbReference>
<dbReference type="RefSeq" id="WP_222875922.1">
    <property type="nucleotide sequence ID" value="NZ_AP023361.1"/>
</dbReference>
<dbReference type="Proteomes" id="UP000515317">
    <property type="component" value="Chromosome"/>
</dbReference>
<protein>
    <submittedName>
        <fullName evidence="2">FMN reductase</fullName>
    </submittedName>
</protein>
<organism evidence="2 3">
    <name type="scientific">Terrihabitans soli</name>
    <dbReference type="NCBI Taxonomy" id="708113"/>
    <lineage>
        <taxon>Bacteria</taxon>
        <taxon>Pseudomonadati</taxon>
        <taxon>Pseudomonadota</taxon>
        <taxon>Alphaproteobacteria</taxon>
        <taxon>Hyphomicrobiales</taxon>
        <taxon>Terrihabitans</taxon>
    </lineage>
</organism>
<dbReference type="AlphaFoldDB" id="A0A6S6R055"/>
<dbReference type="Pfam" id="PF03358">
    <property type="entry name" value="FMN_red"/>
    <property type="match status" value="1"/>
</dbReference>
<evidence type="ECO:0000259" key="1">
    <source>
        <dbReference type="Pfam" id="PF03358"/>
    </source>
</evidence>
<proteinExistence type="predicted"/>
<dbReference type="InterPro" id="IPR005025">
    <property type="entry name" value="FMN_Rdtase-like_dom"/>
</dbReference>
<name>A0A6S6R055_9HYPH</name>
<keyword evidence="3" id="KW-1185">Reference proteome</keyword>
<dbReference type="GO" id="GO:0005829">
    <property type="term" value="C:cytosol"/>
    <property type="evidence" value="ECO:0007669"/>
    <property type="project" value="TreeGrafter"/>
</dbReference>
<accession>A0A6S6R055</accession>
<dbReference type="KEGG" id="tso:IZ6_30830"/>
<dbReference type="Gene3D" id="3.40.50.360">
    <property type="match status" value="1"/>
</dbReference>
<dbReference type="EMBL" id="AP023361">
    <property type="protein sequence ID" value="BCJ92348.1"/>
    <property type="molecule type" value="Genomic_DNA"/>
</dbReference>
<gene>
    <name evidence="2" type="ORF">IZ6_30830</name>
</gene>
<dbReference type="PANTHER" id="PTHR30543:SF21">
    <property type="entry name" value="NAD(P)H-DEPENDENT FMN REDUCTASE LOT6"/>
    <property type="match status" value="1"/>
</dbReference>
<sequence>MARLSIGVIVGSARKGSINQKLAEALMKLGGPEVDFKQLKIEDLPLFNQDLEEPVPAPVERFRKEIRASDGLLFITPEYNRSTTPLLLNAISWGSRPYAQSSFAGKPGAIAGTSGGIIRTAAAQAHLRDILGVVGVHLTIQPEAYVHWTDELVAEDGSIPSEQQRELLKRKVDSVVAWVGQVSGSAAKKAA</sequence>
<feature type="domain" description="NADPH-dependent FMN reductase-like" evidence="1">
    <location>
        <begin position="5"/>
        <end position="138"/>
    </location>
</feature>